<feature type="domain" description="DUF4145" evidence="1">
    <location>
        <begin position="105"/>
        <end position="193"/>
    </location>
</feature>
<dbReference type="RefSeq" id="WP_323295644.1">
    <property type="nucleotide sequence ID" value="NZ_JAYFUM010000006.1"/>
</dbReference>
<dbReference type="Pfam" id="PF13643">
    <property type="entry name" value="DUF4145"/>
    <property type="match status" value="1"/>
</dbReference>
<sequence>MKVTLDKITISRTTNIAIRCPHCGHQGTFIQVLSQDLSTWYRNPGNNSEVPDKYLGIRKCPNEKCQGHLFFISDNNRNVLMTSPSETIQFDKENIPQKVLNAFEEAIKCHSNSCFIASAIMIRKTLEEICIERGATGANLFKKLQDLGGKIVIPQELLNGMNELRLLGNDAAHIEAQTFSEIGKEEIEVSLEFAKEILKAVYQYDTLLQRLRKLKDKGNNTPK</sequence>
<gene>
    <name evidence="2" type="ORF">VB248_05010</name>
</gene>
<evidence type="ECO:0000313" key="3">
    <source>
        <dbReference type="Proteomes" id="UP001302949"/>
    </source>
</evidence>
<protein>
    <submittedName>
        <fullName evidence="2">DUF4145 domain-containing protein</fullName>
    </submittedName>
</protein>
<organism evidence="2 3">
    <name type="scientific">Arcicella rigui</name>
    <dbReference type="NCBI Taxonomy" id="797020"/>
    <lineage>
        <taxon>Bacteria</taxon>
        <taxon>Pseudomonadati</taxon>
        <taxon>Bacteroidota</taxon>
        <taxon>Cytophagia</taxon>
        <taxon>Cytophagales</taxon>
        <taxon>Flectobacillaceae</taxon>
        <taxon>Arcicella</taxon>
    </lineage>
</organism>
<evidence type="ECO:0000313" key="2">
    <source>
        <dbReference type="EMBL" id="MEA5138475.1"/>
    </source>
</evidence>
<reference evidence="2 3" key="1">
    <citation type="submission" date="2023-12" db="EMBL/GenBank/DDBJ databases">
        <title>Novel species of the genus Arcicella isolated from rivers.</title>
        <authorList>
            <person name="Lu H."/>
        </authorList>
    </citation>
    <scope>NUCLEOTIDE SEQUENCE [LARGE SCALE GENOMIC DNA]</scope>
    <source>
        <strain evidence="2 3">KCTC 23307</strain>
    </source>
</reference>
<keyword evidence="3" id="KW-1185">Reference proteome</keyword>
<comment type="caution">
    <text evidence="2">The sequence shown here is derived from an EMBL/GenBank/DDBJ whole genome shotgun (WGS) entry which is preliminary data.</text>
</comment>
<dbReference type="Proteomes" id="UP001302949">
    <property type="component" value="Unassembled WGS sequence"/>
</dbReference>
<name>A0ABU5Q6L2_9BACT</name>
<dbReference type="EMBL" id="JAYFUM010000006">
    <property type="protein sequence ID" value="MEA5138475.1"/>
    <property type="molecule type" value="Genomic_DNA"/>
</dbReference>
<proteinExistence type="predicted"/>
<accession>A0ABU5Q6L2</accession>
<dbReference type="InterPro" id="IPR025285">
    <property type="entry name" value="DUF4145"/>
</dbReference>
<evidence type="ECO:0000259" key="1">
    <source>
        <dbReference type="Pfam" id="PF13643"/>
    </source>
</evidence>